<dbReference type="PROSITE" id="PS00908">
    <property type="entry name" value="MR_MLE_1"/>
    <property type="match status" value="1"/>
</dbReference>
<evidence type="ECO:0000256" key="1">
    <source>
        <dbReference type="ARBA" id="ARBA00001936"/>
    </source>
</evidence>
<gene>
    <name evidence="10" type="ORF">N5D93_28370</name>
</gene>
<evidence type="ECO:0000256" key="7">
    <source>
        <dbReference type="ARBA" id="ARBA00023235"/>
    </source>
</evidence>
<dbReference type="AlphaFoldDB" id="A0AA42LUC3"/>
<comment type="caution">
    <text evidence="10">The sequence shown here is derived from an EMBL/GenBank/DDBJ whole genome shotgun (WGS) entry which is preliminary data.</text>
</comment>
<dbReference type="SFLD" id="SFLDG00180">
    <property type="entry name" value="muconate_cycloisomerase"/>
    <property type="match status" value="1"/>
</dbReference>
<dbReference type="CDD" id="cd03318">
    <property type="entry name" value="MLE"/>
    <property type="match status" value="1"/>
</dbReference>
<dbReference type="SUPFAM" id="SSF54826">
    <property type="entry name" value="Enolase N-terminal domain-like"/>
    <property type="match status" value="1"/>
</dbReference>
<feature type="domain" description="Mandelate racemase/muconate lactonizing enzyme C-terminal" evidence="9">
    <location>
        <begin position="147"/>
        <end position="245"/>
    </location>
</feature>
<dbReference type="NCBIfam" id="TIGR02534">
    <property type="entry name" value="mucon_cyclo"/>
    <property type="match status" value="1"/>
</dbReference>
<dbReference type="InterPro" id="IPR013370">
    <property type="entry name" value="Chloromuconate_cycloisomerase"/>
</dbReference>
<comment type="cofactor">
    <cofactor evidence="1">
        <name>Mn(2+)</name>
        <dbReference type="ChEBI" id="CHEBI:29035"/>
    </cofactor>
</comment>
<dbReference type="GO" id="GO:0018850">
    <property type="term" value="F:chloromuconate cycloisomerase activity"/>
    <property type="evidence" value="ECO:0007669"/>
    <property type="project" value="InterPro"/>
</dbReference>
<keyword evidence="6" id="KW-0464">Manganese</keyword>
<evidence type="ECO:0000313" key="11">
    <source>
        <dbReference type="Proteomes" id="UP001161094"/>
    </source>
</evidence>
<dbReference type="EMBL" id="JAOCDZ010000029">
    <property type="protein sequence ID" value="MDH0739752.1"/>
    <property type="molecule type" value="Genomic_DNA"/>
</dbReference>
<dbReference type="SFLD" id="SFLDS00001">
    <property type="entry name" value="Enolase"/>
    <property type="match status" value="1"/>
</dbReference>
<evidence type="ECO:0000256" key="4">
    <source>
        <dbReference type="ARBA" id="ARBA00022723"/>
    </source>
</evidence>
<comment type="similarity">
    <text evidence="3">Belongs to the mandelate racemase/muconate lactonizing enzyme family.</text>
</comment>
<dbReference type="InterPro" id="IPR013341">
    <property type="entry name" value="Mandelate_racemase_N_dom"/>
</dbReference>
<keyword evidence="5" id="KW-0058">Aromatic hydrocarbons catabolism</keyword>
<dbReference type="Gene3D" id="3.20.20.120">
    <property type="entry name" value="Enolase-like C-terminal domain"/>
    <property type="match status" value="1"/>
</dbReference>
<evidence type="ECO:0000256" key="2">
    <source>
        <dbReference type="ARBA" id="ARBA00005211"/>
    </source>
</evidence>
<dbReference type="GO" id="GO:0006518">
    <property type="term" value="P:peptide metabolic process"/>
    <property type="evidence" value="ECO:0007669"/>
    <property type="project" value="UniProtKB-ARBA"/>
</dbReference>
<dbReference type="InterPro" id="IPR029065">
    <property type="entry name" value="Enolase_C-like"/>
</dbReference>
<dbReference type="SMART" id="SM00922">
    <property type="entry name" value="MR_MLE"/>
    <property type="match status" value="1"/>
</dbReference>
<dbReference type="PANTHER" id="PTHR48073:SF2">
    <property type="entry name" value="O-SUCCINYLBENZOATE SYNTHASE"/>
    <property type="match status" value="1"/>
</dbReference>
<sequence>MNPASILSVQAILVDLPTIRAHQLAMAVMQRQTLVIVRLTCSDGIEGIGEATTIGGLSYGEESPEGIKLAIDTYLAPALVGGDATNIHAAMQRLDKVARGNRFAKSALETALLDAQGKRLNVPVSTLLGGAVRKRMPVLWTLASGDTARDIEEAESLLQSRRHNTFKLKVGRRAVSEDVAHVSRIKQALGDRARVTVDVNQAWNEADAAGAIARLEAAGVDLIEQPIPRANLAGMARLAARFVVPIMADEAVNGPEDALDIARQGAADVLALKIAKSGGLYEMLRTAAVGDAAGMSLYGGTMLEGSVGSVASAHGFACLPRLSWGTELFGPLLLKDDIVANPPRYADFELELPDGPGLGLTLDEDKLKFYRRDR</sequence>
<dbReference type="GO" id="GO:0030145">
    <property type="term" value="F:manganese ion binding"/>
    <property type="evidence" value="ECO:0007669"/>
    <property type="project" value="InterPro"/>
</dbReference>
<dbReference type="RefSeq" id="WP_279997313.1">
    <property type="nucleotide sequence ID" value="NZ_CBFGSQ010000018.1"/>
</dbReference>
<dbReference type="GO" id="GO:0018849">
    <property type="term" value="F:muconate cycloisomerase activity"/>
    <property type="evidence" value="ECO:0007669"/>
    <property type="project" value="InterPro"/>
</dbReference>
<organism evidence="10 11">
    <name type="scientific">Achromobacter spanius</name>
    <dbReference type="NCBI Taxonomy" id="217203"/>
    <lineage>
        <taxon>Bacteria</taxon>
        <taxon>Pseudomonadati</taxon>
        <taxon>Pseudomonadota</taxon>
        <taxon>Betaproteobacteria</taxon>
        <taxon>Burkholderiales</taxon>
        <taxon>Alcaligenaceae</taxon>
        <taxon>Achromobacter</taxon>
    </lineage>
</organism>
<keyword evidence="7" id="KW-0413">Isomerase</keyword>
<dbReference type="PANTHER" id="PTHR48073">
    <property type="entry name" value="O-SUCCINYLBENZOATE SYNTHASE-RELATED"/>
    <property type="match status" value="1"/>
</dbReference>
<protein>
    <submittedName>
        <fullName evidence="10">Muconate/chloromuconate family cycloisomerase</fullName>
    </submittedName>
</protein>
<evidence type="ECO:0000256" key="6">
    <source>
        <dbReference type="ARBA" id="ARBA00023211"/>
    </source>
</evidence>
<reference evidence="10" key="1">
    <citation type="submission" date="2022-09" db="EMBL/GenBank/DDBJ databases">
        <title>Intensive care unit water sources are persistently colonized with multi-drug resistant bacteria and are the site of extensive horizontal gene transfer of antibiotic resistance genes.</title>
        <authorList>
            <person name="Diorio-Toth L."/>
        </authorList>
    </citation>
    <scope>NUCLEOTIDE SEQUENCE</scope>
    <source>
        <strain evidence="10">GD03843</strain>
    </source>
</reference>
<dbReference type="Proteomes" id="UP001161094">
    <property type="component" value="Unassembled WGS sequence"/>
</dbReference>
<name>A0AA42LUC3_9BURK</name>
<dbReference type="InterPro" id="IPR029017">
    <property type="entry name" value="Enolase-like_N"/>
</dbReference>
<dbReference type="InterPro" id="IPR013342">
    <property type="entry name" value="Mandelate_racemase_C"/>
</dbReference>
<feature type="active site" description="Proton donor" evidence="8">
    <location>
        <position position="327"/>
    </location>
</feature>
<dbReference type="GO" id="GO:0016854">
    <property type="term" value="F:racemase and epimerase activity"/>
    <property type="evidence" value="ECO:0007669"/>
    <property type="project" value="UniProtKB-ARBA"/>
</dbReference>
<keyword evidence="4" id="KW-0479">Metal-binding</keyword>
<dbReference type="Pfam" id="PF02746">
    <property type="entry name" value="MR_MLE_N"/>
    <property type="match status" value="1"/>
</dbReference>
<feature type="active site" description="Proton acceptor" evidence="8">
    <location>
        <position position="169"/>
    </location>
</feature>
<dbReference type="SFLD" id="SFLDG01258">
    <property type="entry name" value="(chloro)muconate_cycloisomeras"/>
    <property type="match status" value="1"/>
</dbReference>
<proteinExistence type="inferred from homology"/>
<dbReference type="InterPro" id="IPR018110">
    <property type="entry name" value="Mandel_Rmase/mucon_lact_enz_CS"/>
</dbReference>
<dbReference type="SUPFAM" id="SSF51604">
    <property type="entry name" value="Enolase C-terminal domain-like"/>
    <property type="match status" value="1"/>
</dbReference>
<evidence type="ECO:0000256" key="3">
    <source>
        <dbReference type="ARBA" id="ARBA00008031"/>
    </source>
</evidence>
<dbReference type="PROSITE" id="PS00909">
    <property type="entry name" value="MR_MLE_2"/>
    <property type="match status" value="1"/>
</dbReference>
<comment type="pathway">
    <text evidence="2">Aromatic compound metabolism.</text>
</comment>
<dbReference type="Gene3D" id="3.30.390.10">
    <property type="entry name" value="Enolase-like, N-terminal domain"/>
    <property type="match status" value="1"/>
</dbReference>
<evidence type="ECO:0000313" key="10">
    <source>
        <dbReference type="EMBL" id="MDH0739752.1"/>
    </source>
</evidence>
<evidence type="ECO:0000256" key="8">
    <source>
        <dbReference type="PIRSR" id="PIRSR613370-1"/>
    </source>
</evidence>
<accession>A0AA42LUC3</accession>
<evidence type="ECO:0000259" key="9">
    <source>
        <dbReference type="SMART" id="SM00922"/>
    </source>
</evidence>
<dbReference type="Pfam" id="PF13378">
    <property type="entry name" value="MR_MLE_C"/>
    <property type="match status" value="1"/>
</dbReference>
<dbReference type="InterPro" id="IPR036849">
    <property type="entry name" value="Enolase-like_C_sf"/>
</dbReference>
<dbReference type="GO" id="GO:0009063">
    <property type="term" value="P:amino acid catabolic process"/>
    <property type="evidence" value="ECO:0007669"/>
    <property type="project" value="InterPro"/>
</dbReference>
<evidence type="ECO:0000256" key="5">
    <source>
        <dbReference type="ARBA" id="ARBA00022797"/>
    </source>
</evidence>